<sequence>MVYQVEASASVKDILMHYCDLCYDDYDPDFTSSYSISFFQKAKRTETLDFPGILLCCIVR</sequence>
<gene>
    <name evidence="1" type="ORF">Ana3638_15495</name>
</gene>
<protein>
    <submittedName>
        <fullName evidence="1">Uncharacterized protein</fullName>
    </submittedName>
</protein>
<dbReference type="KEGG" id="anr:Ana3638_15495"/>
<evidence type="ECO:0000313" key="1">
    <source>
        <dbReference type="EMBL" id="QHQ62015.1"/>
    </source>
</evidence>
<keyword evidence="2" id="KW-1185">Reference proteome</keyword>
<reference evidence="1 2" key="1">
    <citation type="submission" date="2020-01" db="EMBL/GenBank/DDBJ databases">
        <title>Genome analysis of Anaerocolumna sp. CBA3638.</title>
        <authorList>
            <person name="Kim J."/>
            <person name="Roh S.W."/>
        </authorList>
    </citation>
    <scope>NUCLEOTIDE SEQUENCE [LARGE SCALE GENOMIC DNA]</scope>
    <source>
        <strain evidence="1 2">CBA3638</strain>
    </source>
</reference>
<organism evidence="1 2">
    <name type="scientific">Anaerocolumna sedimenticola</name>
    <dbReference type="NCBI Taxonomy" id="2696063"/>
    <lineage>
        <taxon>Bacteria</taxon>
        <taxon>Bacillati</taxon>
        <taxon>Bacillota</taxon>
        <taxon>Clostridia</taxon>
        <taxon>Lachnospirales</taxon>
        <taxon>Lachnospiraceae</taxon>
        <taxon>Anaerocolumna</taxon>
    </lineage>
</organism>
<proteinExistence type="predicted"/>
<dbReference type="AlphaFoldDB" id="A0A6P1TR58"/>
<accession>A0A6P1TR58</accession>
<evidence type="ECO:0000313" key="2">
    <source>
        <dbReference type="Proteomes" id="UP000464314"/>
    </source>
</evidence>
<dbReference type="Proteomes" id="UP000464314">
    <property type="component" value="Chromosome"/>
</dbReference>
<dbReference type="RefSeq" id="WP_161838840.1">
    <property type="nucleotide sequence ID" value="NZ_CP048000.1"/>
</dbReference>
<name>A0A6P1TR58_9FIRM</name>
<dbReference type="EMBL" id="CP048000">
    <property type="protein sequence ID" value="QHQ62015.1"/>
    <property type="molecule type" value="Genomic_DNA"/>
</dbReference>